<name>A0A285P9X1_NATPI</name>
<protein>
    <submittedName>
        <fullName evidence="1">Uncharacterized protein</fullName>
    </submittedName>
</protein>
<dbReference type="EMBL" id="OBEJ01000009">
    <property type="protein sequence ID" value="SNZ18228.1"/>
    <property type="molecule type" value="Genomic_DNA"/>
</dbReference>
<organism evidence="1 2">
    <name type="scientific">Natronoarchaeum philippinense</name>
    <dbReference type="NCBI Taxonomy" id="558529"/>
    <lineage>
        <taxon>Archaea</taxon>
        <taxon>Methanobacteriati</taxon>
        <taxon>Methanobacteriota</taxon>
        <taxon>Stenosarchaea group</taxon>
        <taxon>Halobacteria</taxon>
        <taxon>Halobacteriales</taxon>
        <taxon>Natronoarchaeaceae</taxon>
    </lineage>
</organism>
<dbReference type="Proteomes" id="UP000219453">
    <property type="component" value="Unassembled WGS sequence"/>
</dbReference>
<sequence length="129" mass="15019">MATKQNAKNFTQDVDREHFEIPAEWAYAGSHETVDEETENRYYAEKICVETHLEGERVSATEIDYSEDVLMWVRYEHPETGDRVEEAYRAAAIERDGEIYYTPKVVRKGGPDKFKTSIAVPKRRTEEGR</sequence>
<proteinExistence type="predicted"/>
<dbReference type="AlphaFoldDB" id="A0A285P9X1"/>
<dbReference type="RefSeq" id="WP_097010175.1">
    <property type="nucleotide sequence ID" value="NZ_OBEJ01000009.1"/>
</dbReference>
<accession>A0A285P9X1</accession>
<evidence type="ECO:0000313" key="1">
    <source>
        <dbReference type="EMBL" id="SNZ18228.1"/>
    </source>
</evidence>
<gene>
    <name evidence="1" type="ORF">SAMN06269185_3301</name>
</gene>
<keyword evidence="2" id="KW-1185">Reference proteome</keyword>
<evidence type="ECO:0000313" key="2">
    <source>
        <dbReference type="Proteomes" id="UP000219453"/>
    </source>
</evidence>
<reference evidence="1 2" key="1">
    <citation type="submission" date="2017-09" db="EMBL/GenBank/DDBJ databases">
        <authorList>
            <person name="Ehlers B."/>
            <person name="Leendertz F.H."/>
        </authorList>
    </citation>
    <scope>NUCLEOTIDE SEQUENCE [LARGE SCALE GENOMIC DNA]</scope>
    <source>
        <strain evidence="1 2">DSM 27208</strain>
    </source>
</reference>
<dbReference type="OrthoDB" id="196375at2157"/>